<dbReference type="AlphaFoldDB" id="A0A1G8UCX1"/>
<evidence type="ECO:0000313" key="2">
    <source>
        <dbReference type="EMBL" id="SDJ51444.1"/>
    </source>
</evidence>
<sequence length="163" mass="17880">MRKRFLVVMAILTVLLFLLVPSDGSAPTITDQIESADGDCYTDTSVGDPVPTYCLVSEKPPDIRVINDHGEQHEVFVEVIENGTTRYAETVSLSGADSGQRRQILEDVTRSSGNYTIRATLDGGRRASLVWRLEEGYLGEGGPTWVVRIGADESLAVRHIKES</sequence>
<organism evidence="2 3">
    <name type="scientific">Halovenus aranensis</name>
    <dbReference type="NCBI Taxonomy" id="890420"/>
    <lineage>
        <taxon>Archaea</taxon>
        <taxon>Methanobacteriati</taxon>
        <taxon>Methanobacteriota</taxon>
        <taxon>Stenosarchaea group</taxon>
        <taxon>Halobacteria</taxon>
        <taxon>Halobacteriales</taxon>
        <taxon>Haloarculaceae</taxon>
        <taxon>Halovenus</taxon>
    </lineage>
</organism>
<evidence type="ECO:0000313" key="3">
    <source>
        <dbReference type="Proteomes" id="UP000198856"/>
    </source>
</evidence>
<keyword evidence="3" id="KW-1185">Reference proteome</keyword>
<feature type="domain" description="Ig-like" evidence="1">
    <location>
        <begin position="72"/>
        <end position="133"/>
    </location>
</feature>
<dbReference type="Pfam" id="PF25942">
    <property type="entry name" value="Ig_halo"/>
    <property type="match status" value="1"/>
</dbReference>
<dbReference type="EMBL" id="FNFC01000004">
    <property type="protein sequence ID" value="SDJ51444.1"/>
    <property type="molecule type" value="Genomic_DNA"/>
</dbReference>
<accession>A0A1G8UCX1</accession>
<dbReference type="RefSeq" id="WP_092700411.1">
    <property type="nucleotide sequence ID" value="NZ_FNFC01000004.1"/>
</dbReference>
<protein>
    <recommendedName>
        <fullName evidence="1">Ig-like domain-containing protein</fullName>
    </recommendedName>
</protein>
<reference evidence="2 3" key="1">
    <citation type="submission" date="2016-10" db="EMBL/GenBank/DDBJ databases">
        <authorList>
            <person name="de Groot N.N."/>
        </authorList>
    </citation>
    <scope>NUCLEOTIDE SEQUENCE [LARGE SCALE GENOMIC DNA]</scope>
    <source>
        <strain evidence="2 3">IBRC-M10015</strain>
    </source>
</reference>
<evidence type="ECO:0000259" key="1">
    <source>
        <dbReference type="Pfam" id="PF25942"/>
    </source>
</evidence>
<proteinExistence type="predicted"/>
<dbReference type="InterPro" id="IPR058929">
    <property type="entry name" value="Ig_halo"/>
</dbReference>
<name>A0A1G8UCX1_9EURY</name>
<dbReference type="Proteomes" id="UP000198856">
    <property type="component" value="Unassembled WGS sequence"/>
</dbReference>
<gene>
    <name evidence="2" type="ORF">SAMN05216226_104175</name>
</gene>
<dbReference type="STRING" id="890420.SAMN05216226_104175"/>